<feature type="transmembrane region" description="Helical" evidence="1">
    <location>
        <begin position="280"/>
        <end position="302"/>
    </location>
</feature>
<evidence type="ECO:0000256" key="1">
    <source>
        <dbReference type="SAM" id="Phobius"/>
    </source>
</evidence>
<dbReference type="PANTHER" id="PTHR13325">
    <property type="entry name" value="PROTEASE M50 MEMBRANE-BOUND TRANSCRIPTION FACTOR SITE 2 PROTEASE"/>
    <property type="match status" value="1"/>
</dbReference>
<organism evidence="2 3">
    <name type="scientific">Coleofasciculus chthonoplastes PCC 7420</name>
    <dbReference type="NCBI Taxonomy" id="118168"/>
    <lineage>
        <taxon>Bacteria</taxon>
        <taxon>Bacillati</taxon>
        <taxon>Cyanobacteriota</taxon>
        <taxon>Cyanophyceae</taxon>
        <taxon>Coleofasciculales</taxon>
        <taxon>Coleofasciculaceae</taxon>
        <taxon>Coleofasciculus</taxon>
    </lineage>
</organism>
<evidence type="ECO:0000313" key="2">
    <source>
        <dbReference type="EMBL" id="EDX74219.1"/>
    </source>
</evidence>
<keyword evidence="1" id="KW-0472">Membrane</keyword>
<keyword evidence="3" id="KW-1185">Reference proteome</keyword>
<feature type="transmembrane region" description="Helical" evidence="1">
    <location>
        <begin position="471"/>
        <end position="492"/>
    </location>
</feature>
<dbReference type="HOGENOM" id="CLU_569513_0_0_3"/>
<sequence length="503" mass="58040">MTLKDSLTQENYQDLLCPDLTQYWTLAKVRDSNNIILRAIEGQEKFRFSPIEGYTLRYFTGQYTVRQIQQFVQQEFPNADPNLVVNLLQKLISHKILAFDETQENRKANQPQYTSPSSIPNPHSPRLKSGVYWLYHPEDYWILRNPVAGTHRGLLQKDIPILTFLQVSPHDKVIIDQLATLPPKQISNPKLRYLLQLLTATAMLEGTQPPKPRRRKFTPMQLLFFKVSLFNPDPWLTQHIDKLRFLYSRPFAFFLCLFLAFSILLGLHQHLEILYQGQQLWQHYSASLIIPFILLTALVVTLHELGHAFTLKQYGGIVPEMGFLFMCLFPAAYTNTTDSYCLSRRQRILVVGAGILVQITLAAIALWLWNLSTTGNWLHTTSYLLMIASLFTIALNLNPLAKFDGYYLAVAITGINNLRNRAFSFYAHLITGKPINETQRDSWILAAYAPLSLAYIWFVFGFLFLRITDWILLNIPTTALLLLLIWAIYFYFPRKSSVATGNR</sequence>
<dbReference type="GO" id="GO:0031293">
    <property type="term" value="P:membrane protein intracellular domain proteolysis"/>
    <property type="evidence" value="ECO:0007669"/>
    <property type="project" value="TreeGrafter"/>
</dbReference>
<gene>
    <name evidence="2" type="ORF">MC7420_4204</name>
</gene>
<accession>B4VV82</accession>
<proteinExistence type="predicted"/>
<dbReference type="GO" id="GO:0004222">
    <property type="term" value="F:metalloendopeptidase activity"/>
    <property type="evidence" value="ECO:0007669"/>
    <property type="project" value="InterPro"/>
</dbReference>
<feature type="transmembrane region" description="Helical" evidence="1">
    <location>
        <begin position="443"/>
        <end position="465"/>
    </location>
</feature>
<dbReference type="eggNOG" id="COG1994">
    <property type="taxonomic scope" value="Bacteria"/>
</dbReference>
<dbReference type="PANTHER" id="PTHR13325:SF3">
    <property type="entry name" value="MEMBRANE-BOUND TRANSCRIPTION FACTOR SITE-2 PROTEASE"/>
    <property type="match status" value="1"/>
</dbReference>
<dbReference type="RefSeq" id="WP_006102524.1">
    <property type="nucleotide sequence ID" value="NZ_DS989854.1"/>
</dbReference>
<name>B4VV82_9CYAN</name>
<feature type="transmembrane region" description="Helical" evidence="1">
    <location>
        <begin position="381"/>
        <end position="398"/>
    </location>
</feature>
<protein>
    <submittedName>
        <fullName evidence="2">Peptidase, M50 family protein</fullName>
    </submittedName>
</protein>
<dbReference type="EMBL" id="DS989854">
    <property type="protein sequence ID" value="EDX74219.1"/>
    <property type="molecule type" value="Genomic_DNA"/>
</dbReference>
<dbReference type="STRING" id="118168.MC7420_4204"/>
<dbReference type="GO" id="GO:0005737">
    <property type="term" value="C:cytoplasm"/>
    <property type="evidence" value="ECO:0007669"/>
    <property type="project" value="TreeGrafter"/>
</dbReference>
<keyword evidence="1" id="KW-1133">Transmembrane helix</keyword>
<dbReference type="CDD" id="cd05709">
    <property type="entry name" value="S2P-M50"/>
    <property type="match status" value="1"/>
</dbReference>
<dbReference type="OrthoDB" id="9800627at2"/>
<feature type="transmembrane region" description="Helical" evidence="1">
    <location>
        <begin position="348"/>
        <end position="369"/>
    </location>
</feature>
<dbReference type="AlphaFoldDB" id="B4VV82"/>
<keyword evidence="1" id="KW-0812">Transmembrane</keyword>
<reference evidence="2 3" key="1">
    <citation type="submission" date="2008-07" db="EMBL/GenBank/DDBJ databases">
        <authorList>
            <person name="Tandeau de Marsac N."/>
            <person name="Ferriera S."/>
            <person name="Johnson J."/>
            <person name="Kravitz S."/>
            <person name="Beeson K."/>
            <person name="Sutton G."/>
            <person name="Rogers Y.-H."/>
            <person name="Friedman R."/>
            <person name="Frazier M."/>
            <person name="Venter J.C."/>
        </authorList>
    </citation>
    <scope>NUCLEOTIDE SEQUENCE [LARGE SCALE GENOMIC DNA]</scope>
    <source>
        <strain evidence="2 3">PCC 7420</strain>
    </source>
</reference>
<dbReference type="GO" id="GO:0016020">
    <property type="term" value="C:membrane"/>
    <property type="evidence" value="ECO:0007669"/>
    <property type="project" value="InterPro"/>
</dbReference>
<feature type="transmembrane region" description="Helical" evidence="1">
    <location>
        <begin position="314"/>
        <end position="336"/>
    </location>
</feature>
<dbReference type="InterPro" id="IPR001193">
    <property type="entry name" value="MBTPS2"/>
</dbReference>
<dbReference type="Proteomes" id="UP000003835">
    <property type="component" value="Unassembled WGS sequence"/>
</dbReference>
<feature type="transmembrane region" description="Helical" evidence="1">
    <location>
        <begin position="251"/>
        <end position="268"/>
    </location>
</feature>
<evidence type="ECO:0000313" key="3">
    <source>
        <dbReference type="Proteomes" id="UP000003835"/>
    </source>
</evidence>